<proteinExistence type="predicted"/>
<dbReference type="OrthoDB" id="8856529at2"/>
<sequence>MLSENHLNKLERIVHEYQFEHAMEYFKESIRQVLRLSKKEIETYNETGLSRIGGNPDLPAIVE</sequence>
<dbReference type="InterPro" id="IPR035948">
    <property type="entry name" value="YwqG-like_sf"/>
</dbReference>
<organism evidence="1 2">
    <name type="scientific">Fontibacillus phaseoli</name>
    <dbReference type="NCBI Taxonomy" id="1416533"/>
    <lineage>
        <taxon>Bacteria</taxon>
        <taxon>Bacillati</taxon>
        <taxon>Bacillota</taxon>
        <taxon>Bacilli</taxon>
        <taxon>Bacillales</taxon>
        <taxon>Paenibacillaceae</taxon>
        <taxon>Fontibacillus</taxon>
    </lineage>
</organism>
<evidence type="ECO:0000313" key="1">
    <source>
        <dbReference type="EMBL" id="RCX23664.1"/>
    </source>
</evidence>
<name>A0A369BVM5_9BACL</name>
<evidence type="ECO:0000313" key="2">
    <source>
        <dbReference type="Proteomes" id="UP000253090"/>
    </source>
</evidence>
<dbReference type="AlphaFoldDB" id="A0A369BVM5"/>
<comment type="caution">
    <text evidence="1">The sequence shown here is derived from an EMBL/GenBank/DDBJ whole genome shotgun (WGS) entry which is preliminary data.</text>
</comment>
<protein>
    <submittedName>
        <fullName evidence="1">Uncharacterized protein</fullName>
    </submittedName>
</protein>
<accession>A0A369BVM5</accession>
<dbReference type="SUPFAM" id="SSF103032">
    <property type="entry name" value="Hypothetical protein YwqG"/>
    <property type="match status" value="1"/>
</dbReference>
<dbReference type="Proteomes" id="UP000253090">
    <property type="component" value="Unassembled WGS sequence"/>
</dbReference>
<gene>
    <name evidence="1" type="ORF">DFP94_1011266</name>
</gene>
<dbReference type="RefSeq" id="WP_114495515.1">
    <property type="nucleotide sequence ID" value="NZ_QPJW01000001.1"/>
</dbReference>
<keyword evidence="2" id="KW-1185">Reference proteome</keyword>
<dbReference type="EMBL" id="QPJW01000001">
    <property type="protein sequence ID" value="RCX23664.1"/>
    <property type="molecule type" value="Genomic_DNA"/>
</dbReference>
<reference evidence="1 2" key="1">
    <citation type="submission" date="2018-07" db="EMBL/GenBank/DDBJ databases">
        <title>Genomic Encyclopedia of Type Strains, Phase III (KMG-III): the genomes of soil and plant-associated and newly described type strains.</title>
        <authorList>
            <person name="Whitman W."/>
        </authorList>
    </citation>
    <scope>NUCLEOTIDE SEQUENCE [LARGE SCALE GENOMIC DNA]</scope>
    <source>
        <strain evidence="1 2">CECT 8333</strain>
    </source>
</reference>